<dbReference type="InterPro" id="IPR027417">
    <property type="entry name" value="P-loop_NTPase"/>
</dbReference>
<reference evidence="14" key="1">
    <citation type="journal article" date="2014" name="Int. J. Syst. Evol. Microbiol.">
        <title>Complete genome sequence of Corynebacterium casei LMG S-19264T (=DSM 44701T), isolated from a smear-ripened cheese.</title>
        <authorList>
            <consortium name="US DOE Joint Genome Institute (JGI-PGF)"/>
            <person name="Walter F."/>
            <person name="Albersmeier A."/>
            <person name="Kalinowski J."/>
            <person name="Ruckert C."/>
        </authorList>
    </citation>
    <scope>NUCLEOTIDE SEQUENCE</scope>
    <source>
        <strain evidence="14">CGMCC 1.15725</strain>
    </source>
</reference>
<name>A0A8J2YYJ7_9PROT</name>
<dbReference type="CDD" id="cd18807">
    <property type="entry name" value="SF1_C_UvrD"/>
    <property type="match status" value="1"/>
</dbReference>
<dbReference type="EC" id="5.6.2.4" evidence="9"/>
<dbReference type="GO" id="GO:0043138">
    <property type="term" value="F:3'-5' DNA helicase activity"/>
    <property type="evidence" value="ECO:0007669"/>
    <property type="project" value="UniProtKB-EC"/>
</dbReference>
<evidence type="ECO:0000256" key="1">
    <source>
        <dbReference type="ARBA" id="ARBA00009922"/>
    </source>
</evidence>
<dbReference type="GO" id="GO:0005524">
    <property type="term" value="F:ATP binding"/>
    <property type="evidence" value="ECO:0007669"/>
    <property type="project" value="UniProtKB-UniRule"/>
</dbReference>
<keyword evidence="6" id="KW-0238">DNA-binding</keyword>
<evidence type="ECO:0000256" key="3">
    <source>
        <dbReference type="ARBA" id="ARBA00022801"/>
    </source>
</evidence>
<organism evidence="14 15">
    <name type="scientific">Aliidongia dinghuensis</name>
    <dbReference type="NCBI Taxonomy" id="1867774"/>
    <lineage>
        <taxon>Bacteria</taxon>
        <taxon>Pseudomonadati</taxon>
        <taxon>Pseudomonadota</taxon>
        <taxon>Alphaproteobacteria</taxon>
        <taxon>Rhodospirillales</taxon>
        <taxon>Dongiaceae</taxon>
        <taxon>Aliidongia</taxon>
    </lineage>
</organism>
<sequence>MPLLHYAGRPALDLTDEQFAAATAPHAHALVDACAGAGKTRTLVARYLHRREAGAEPDRMALVTFTRRATAEMLDRLETFTQDRRALERRVRTIDGFAQAILRAAAGPFGVTADFGLLVDERRRANEGRGDEERPGESREGFAVRLFGRTALDADEDGTNLLGAFDGLRARLMGEAEIGRLAQSADVGDVWRRAARCYGDYRAAMDKAALYDHAEIQHRVIARCQAEPALAQKLFGRFTDLLVDEYQDVTAAQVAFFQLFLVGGGRLWAVGDEDQAIFGFRHAEVERIRRFGRDFPGARTYRLGTNLRCGRAITGLARAVIAGDRRRGTRPIALDERRDGDGWLNPGQVVAHEAEDAEAEGRWIARRIARLVDEEELPPERIAVLYRARPAAETVIETVRAALRRQRIPIEDSDKPGVAFRTIHESKGLEFEAVFLPGLVLGALPHYRATDAAARAEERRLFYVALTRAETRLHLSWPRCRMKRNGDPEAVRPSPLLVEGLAAALDGDGLDSGGLEWDGPEWDGPGSLDGWLARQGSRRIARPGLQATAPVRPKAGRPQPAKSLEEWLVGWSPAEIALLDEHLGRSLATLQGLIQRPYGELTRVVTLARADRAALRALRPS</sequence>
<evidence type="ECO:0000256" key="6">
    <source>
        <dbReference type="ARBA" id="ARBA00023125"/>
    </source>
</evidence>
<dbReference type="PANTHER" id="PTHR11070">
    <property type="entry name" value="UVRD / RECB / PCRA DNA HELICASE FAMILY MEMBER"/>
    <property type="match status" value="1"/>
</dbReference>
<evidence type="ECO:0000256" key="2">
    <source>
        <dbReference type="ARBA" id="ARBA00022741"/>
    </source>
</evidence>
<dbReference type="SUPFAM" id="SSF52540">
    <property type="entry name" value="P-loop containing nucleoside triphosphate hydrolases"/>
    <property type="match status" value="1"/>
</dbReference>
<protein>
    <recommendedName>
        <fullName evidence="9">DNA 3'-5' helicase</fullName>
        <ecNumber evidence="9">5.6.2.4</ecNumber>
    </recommendedName>
    <alternativeName>
        <fullName evidence="10">DNA 3'-5' helicase II</fullName>
    </alternativeName>
</protein>
<dbReference type="AlphaFoldDB" id="A0A8J2YYJ7"/>
<dbReference type="Pfam" id="PF00580">
    <property type="entry name" value="UvrD-helicase"/>
    <property type="match status" value="1"/>
</dbReference>
<dbReference type="InterPro" id="IPR013986">
    <property type="entry name" value="DExx_box_DNA_helicase_dom_sf"/>
</dbReference>
<dbReference type="GO" id="GO:0000725">
    <property type="term" value="P:recombinational repair"/>
    <property type="evidence" value="ECO:0007669"/>
    <property type="project" value="TreeGrafter"/>
</dbReference>
<keyword evidence="5 12" id="KW-0067">ATP-binding</keyword>
<dbReference type="GO" id="GO:0016787">
    <property type="term" value="F:hydrolase activity"/>
    <property type="evidence" value="ECO:0007669"/>
    <property type="project" value="UniProtKB-UniRule"/>
</dbReference>
<keyword evidence="7" id="KW-0413">Isomerase</keyword>
<evidence type="ECO:0000256" key="5">
    <source>
        <dbReference type="ARBA" id="ARBA00022840"/>
    </source>
</evidence>
<evidence type="ECO:0000256" key="12">
    <source>
        <dbReference type="PROSITE-ProRule" id="PRU00560"/>
    </source>
</evidence>
<keyword evidence="2 12" id="KW-0547">Nucleotide-binding</keyword>
<dbReference type="Gene3D" id="1.10.10.160">
    <property type="match status" value="1"/>
</dbReference>
<evidence type="ECO:0000256" key="10">
    <source>
        <dbReference type="ARBA" id="ARBA00034923"/>
    </source>
</evidence>
<comment type="catalytic activity">
    <reaction evidence="8">
        <text>Couples ATP hydrolysis with the unwinding of duplex DNA by translocating in the 3'-5' direction.</text>
        <dbReference type="EC" id="5.6.2.4"/>
    </reaction>
</comment>
<dbReference type="RefSeq" id="WP_189049944.1">
    <property type="nucleotide sequence ID" value="NZ_BMJQ01000012.1"/>
</dbReference>
<comment type="similarity">
    <text evidence="1">Belongs to the helicase family. UvrD subfamily.</text>
</comment>
<accession>A0A8J2YYJ7</accession>
<evidence type="ECO:0000256" key="9">
    <source>
        <dbReference type="ARBA" id="ARBA00034808"/>
    </source>
</evidence>
<comment type="catalytic activity">
    <reaction evidence="11">
        <text>ATP + H2O = ADP + phosphate + H(+)</text>
        <dbReference type="Rhea" id="RHEA:13065"/>
        <dbReference type="ChEBI" id="CHEBI:15377"/>
        <dbReference type="ChEBI" id="CHEBI:15378"/>
        <dbReference type="ChEBI" id="CHEBI:30616"/>
        <dbReference type="ChEBI" id="CHEBI:43474"/>
        <dbReference type="ChEBI" id="CHEBI:456216"/>
        <dbReference type="EC" id="5.6.2.4"/>
    </reaction>
</comment>
<proteinExistence type="inferred from homology"/>
<dbReference type="PANTHER" id="PTHR11070:SF2">
    <property type="entry name" value="ATP-DEPENDENT DNA HELICASE SRS2"/>
    <property type="match status" value="1"/>
</dbReference>
<dbReference type="Proteomes" id="UP000646365">
    <property type="component" value="Unassembled WGS sequence"/>
</dbReference>
<keyword evidence="4 12" id="KW-0347">Helicase</keyword>
<dbReference type="PROSITE" id="PS51198">
    <property type="entry name" value="UVRD_HELICASE_ATP_BIND"/>
    <property type="match status" value="1"/>
</dbReference>
<evidence type="ECO:0000259" key="13">
    <source>
        <dbReference type="PROSITE" id="PS51198"/>
    </source>
</evidence>
<feature type="binding site" evidence="12">
    <location>
        <begin position="33"/>
        <end position="40"/>
    </location>
    <ligand>
        <name>ATP</name>
        <dbReference type="ChEBI" id="CHEBI:30616"/>
    </ligand>
</feature>
<evidence type="ECO:0000256" key="11">
    <source>
        <dbReference type="ARBA" id="ARBA00048988"/>
    </source>
</evidence>
<evidence type="ECO:0000256" key="4">
    <source>
        <dbReference type="ARBA" id="ARBA00022806"/>
    </source>
</evidence>
<evidence type="ECO:0000256" key="7">
    <source>
        <dbReference type="ARBA" id="ARBA00023235"/>
    </source>
</evidence>
<dbReference type="InterPro" id="IPR014017">
    <property type="entry name" value="DNA_helicase_UvrD-like_C"/>
</dbReference>
<dbReference type="InterPro" id="IPR014016">
    <property type="entry name" value="UvrD-like_ATP-bd"/>
</dbReference>
<evidence type="ECO:0000256" key="8">
    <source>
        <dbReference type="ARBA" id="ARBA00034617"/>
    </source>
</evidence>
<feature type="domain" description="UvrD-like helicase ATP-binding" evidence="13">
    <location>
        <begin position="12"/>
        <end position="310"/>
    </location>
</feature>
<dbReference type="EMBL" id="BMJQ01000012">
    <property type="protein sequence ID" value="GGF33573.1"/>
    <property type="molecule type" value="Genomic_DNA"/>
</dbReference>
<keyword evidence="15" id="KW-1185">Reference proteome</keyword>
<reference evidence="14" key="2">
    <citation type="submission" date="2020-09" db="EMBL/GenBank/DDBJ databases">
        <authorList>
            <person name="Sun Q."/>
            <person name="Zhou Y."/>
        </authorList>
    </citation>
    <scope>NUCLEOTIDE SEQUENCE</scope>
    <source>
        <strain evidence="14">CGMCC 1.15725</strain>
    </source>
</reference>
<dbReference type="Gene3D" id="3.40.50.300">
    <property type="entry name" value="P-loop containing nucleotide triphosphate hydrolases"/>
    <property type="match status" value="2"/>
</dbReference>
<dbReference type="GO" id="GO:0003677">
    <property type="term" value="F:DNA binding"/>
    <property type="evidence" value="ECO:0007669"/>
    <property type="project" value="UniProtKB-KW"/>
</dbReference>
<dbReference type="InterPro" id="IPR000212">
    <property type="entry name" value="DNA_helicase_UvrD/REP"/>
</dbReference>
<dbReference type="CDD" id="cd17932">
    <property type="entry name" value="DEXQc_UvrD"/>
    <property type="match status" value="1"/>
</dbReference>
<evidence type="ECO:0000313" key="14">
    <source>
        <dbReference type="EMBL" id="GGF33573.1"/>
    </source>
</evidence>
<gene>
    <name evidence="14" type="ORF">GCM10011611_44760</name>
</gene>
<evidence type="ECO:0000313" key="15">
    <source>
        <dbReference type="Proteomes" id="UP000646365"/>
    </source>
</evidence>
<keyword evidence="3 12" id="KW-0378">Hydrolase</keyword>
<comment type="caution">
    <text evidence="14">The sequence shown here is derived from an EMBL/GenBank/DDBJ whole genome shotgun (WGS) entry which is preliminary data.</text>
</comment>
<dbReference type="Pfam" id="PF13361">
    <property type="entry name" value="UvrD_C"/>
    <property type="match status" value="1"/>
</dbReference>